<name>A0A2H0CWS3_9BACT</name>
<sequence length="189" mass="20523">MKTKLPLLTVSALLAGTAFAWYTIYTDFSRFFSYGGDWLQFSGTLFPHPATTTCFYGGFAFLAALIWAVGIRRMRDSVRRVRQWLLLVSFLIAGMLFAWTNAGLTLVKFYTAASGEGVSCSGVLITNPFTTPCFIGASLFLLSLIISVFAYRALRADVNQDTRGMNNPTTGGTAEAADTESAGEISTDS</sequence>
<evidence type="ECO:0000313" key="5">
    <source>
        <dbReference type="Proteomes" id="UP000230638"/>
    </source>
</evidence>
<keyword evidence="2" id="KW-0812">Transmembrane</keyword>
<organism evidence="4 5">
    <name type="scientific">Candidatus Lloydbacteria bacterium CG22_combo_CG10-13_8_21_14_all_47_15</name>
    <dbReference type="NCBI Taxonomy" id="1974635"/>
    <lineage>
        <taxon>Bacteria</taxon>
        <taxon>Candidatus Lloydiibacteriota</taxon>
    </lineage>
</organism>
<gene>
    <name evidence="4" type="ORF">COW88_00600</name>
</gene>
<evidence type="ECO:0000256" key="3">
    <source>
        <dbReference type="SAM" id="SignalP"/>
    </source>
</evidence>
<dbReference type="Proteomes" id="UP000230638">
    <property type="component" value="Unassembled WGS sequence"/>
</dbReference>
<accession>A0A2H0CWS3</accession>
<protein>
    <recommendedName>
        <fullName evidence="6">Vitamin K epoxide reductase domain-containing protein</fullName>
    </recommendedName>
</protein>
<dbReference type="EMBL" id="PCTL01000004">
    <property type="protein sequence ID" value="PIP73840.1"/>
    <property type="molecule type" value="Genomic_DNA"/>
</dbReference>
<dbReference type="AlphaFoldDB" id="A0A2H0CWS3"/>
<keyword evidence="2" id="KW-0472">Membrane</keyword>
<keyword evidence="2" id="KW-1133">Transmembrane helix</keyword>
<evidence type="ECO:0008006" key="6">
    <source>
        <dbReference type="Google" id="ProtNLM"/>
    </source>
</evidence>
<evidence type="ECO:0000256" key="2">
    <source>
        <dbReference type="SAM" id="Phobius"/>
    </source>
</evidence>
<feature type="signal peptide" evidence="3">
    <location>
        <begin position="1"/>
        <end position="20"/>
    </location>
</feature>
<evidence type="ECO:0000313" key="4">
    <source>
        <dbReference type="EMBL" id="PIP73840.1"/>
    </source>
</evidence>
<feature type="transmembrane region" description="Helical" evidence="2">
    <location>
        <begin position="84"/>
        <end position="109"/>
    </location>
</feature>
<keyword evidence="3" id="KW-0732">Signal</keyword>
<reference evidence="4 5" key="1">
    <citation type="submission" date="2017-09" db="EMBL/GenBank/DDBJ databases">
        <title>Depth-based differentiation of microbial function through sediment-hosted aquifers and enrichment of novel symbionts in the deep terrestrial subsurface.</title>
        <authorList>
            <person name="Probst A.J."/>
            <person name="Ladd B."/>
            <person name="Jarett J.K."/>
            <person name="Geller-Mcgrath D.E."/>
            <person name="Sieber C.M."/>
            <person name="Emerson J.B."/>
            <person name="Anantharaman K."/>
            <person name="Thomas B.C."/>
            <person name="Malmstrom R."/>
            <person name="Stieglmeier M."/>
            <person name="Klingl A."/>
            <person name="Woyke T."/>
            <person name="Ryan C.M."/>
            <person name="Banfield J.F."/>
        </authorList>
    </citation>
    <scope>NUCLEOTIDE SEQUENCE [LARGE SCALE GENOMIC DNA]</scope>
    <source>
        <strain evidence="4">CG22_combo_CG10-13_8_21_14_all_47_15</strain>
    </source>
</reference>
<proteinExistence type="predicted"/>
<comment type="caution">
    <text evidence="4">The sequence shown here is derived from an EMBL/GenBank/DDBJ whole genome shotgun (WGS) entry which is preliminary data.</text>
</comment>
<feature type="transmembrane region" description="Helical" evidence="2">
    <location>
        <begin position="129"/>
        <end position="151"/>
    </location>
</feature>
<feature type="compositionally biased region" description="Low complexity" evidence="1">
    <location>
        <begin position="169"/>
        <end position="189"/>
    </location>
</feature>
<feature type="chain" id="PRO_5013829731" description="Vitamin K epoxide reductase domain-containing protein" evidence="3">
    <location>
        <begin position="21"/>
        <end position="189"/>
    </location>
</feature>
<feature type="region of interest" description="Disordered" evidence="1">
    <location>
        <begin position="162"/>
        <end position="189"/>
    </location>
</feature>
<evidence type="ECO:0000256" key="1">
    <source>
        <dbReference type="SAM" id="MobiDB-lite"/>
    </source>
</evidence>
<feature type="transmembrane region" description="Helical" evidence="2">
    <location>
        <begin position="55"/>
        <end position="72"/>
    </location>
</feature>